<dbReference type="Pfam" id="PF04748">
    <property type="entry name" value="Polysacc_deac_2"/>
    <property type="match status" value="1"/>
</dbReference>
<dbReference type="GO" id="GO:0005975">
    <property type="term" value="P:carbohydrate metabolic process"/>
    <property type="evidence" value="ECO:0007669"/>
    <property type="project" value="InterPro"/>
</dbReference>
<dbReference type="PATRIC" id="fig|1675527.3.peg.1724"/>
<dbReference type="AlphaFoldDB" id="A0A0J9E4A4"/>
<feature type="compositionally biased region" description="Low complexity" evidence="1">
    <location>
        <begin position="124"/>
        <end position="142"/>
    </location>
</feature>
<feature type="compositionally biased region" description="Polar residues" evidence="1">
    <location>
        <begin position="81"/>
        <end position="93"/>
    </location>
</feature>
<dbReference type="InterPro" id="IPR011330">
    <property type="entry name" value="Glyco_hydro/deAcase_b/a-brl"/>
</dbReference>
<dbReference type="Gene3D" id="3.20.20.370">
    <property type="entry name" value="Glycoside hydrolase/deacetylase"/>
    <property type="match status" value="1"/>
</dbReference>
<protein>
    <submittedName>
        <fullName evidence="2">YibQ protein</fullName>
    </submittedName>
</protein>
<name>A0A0J9E4A4_9RHOB</name>
<accession>A0A0J9E4A4</accession>
<evidence type="ECO:0000256" key="1">
    <source>
        <dbReference type="SAM" id="MobiDB-lite"/>
    </source>
</evidence>
<organism evidence="2 3">
    <name type="scientific">Candidatus Rhodobacter oscarellae</name>
    <dbReference type="NCBI Taxonomy" id="1675527"/>
    <lineage>
        <taxon>Bacteria</taxon>
        <taxon>Pseudomonadati</taxon>
        <taxon>Pseudomonadota</taxon>
        <taxon>Alphaproteobacteria</taxon>
        <taxon>Rhodobacterales</taxon>
        <taxon>Rhodobacter group</taxon>
        <taxon>Rhodobacter</taxon>
    </lineage>
</organism>
<keyword evidence="3" id="KW-1185">Reference proteome</keyword>
<evidence type="ECO:0000313" key="2">
    <source>
        <dbReference type="EMBL" id="KMW56674.1"/>
    </source>
</evidence>
<proteinExistence type="predicted"/>
<dbReference type="CDD" id="cd10936">
    <property type="entry name" value="CE4_DAC2"/>
    <property type="match status" value="1"/>
</dbReference>
<feature type="compositionally biased region" description="Low complexity" evidence="1">
    <location>
        <begin position="163"/>
        <end position="188"/>
    </location>
</feature>
<dbReference type="InterPro" id="IPR006837">
    <property type="entry name" value="Divergent_DAC"/>
</dbReference>
<dbReference type="STRING" id="1675527.AIOL_001628"/>
<dbReference type="Proteomes" id="UP000037178">
    <property type="component" value="Unassembled WGS sequence"/>
</dbReference>
<dbReference type="EMBL" id="LFTY01000002">
    <property type="protein sequence ID" value="KMW56674.1"/>
    <property type="molecule type" value="Genomic_DNA"/>
</dbReference>
<dbReference type="SUPFAM" id="SSF88713">
    <property type="entry name" value="Glycoside hydrolase/deacetylase"/>
    <property type="match status" value="1"/>
</dbReference>
<evidence type="ECO:0000313" key="3">
    <source>
        <dbReference type="Proteomes" id="UP000037178"/>
    </source>
</evidence>
<feature type="compositionally biased region" description="Polar residues" evidence="1">
    <location>
        <begin position="62"/>
        <end position="73"/>
    </location>
</feature>
<reference evidence="2 3" key="1">
    <citation type="submission" date="2015-06" db="EMBL/GenBank/DDBJ databases">
        <title>Draft genome sequence of an Alphaproteobacteria species associated to the Mediterranean sponge Oscarella lobularis.</title>
        <authorList>
            <person name="Jourda C."/>
            <person name="Santini S."/>
            <person name="Claverie J.-M."/>
        </authorList>
    </citation>
    <scope>NUCLEOTIDE SEQUENCE [LARGE SCALE GENOMIC DNA]</scope>
    <source>
        <strain evidence="2">IGS</strain>
    </source>
</reference>
<gene>
    <name evidence="2" type="ORF">AIOL_001628</name>
</gene>
<comment type="caution">
    <text evidence="2">The sequence shown here is derived from an EMBL/GenBank/DDBJ whole genome shotgun (WGS) entry which is preliminary data.</text>
</comment>
<sequence length="467" mass="46846">MVAPRIELSLPEPSAEEVAVPAGSEFNAERPDTDPILPQTEGRPAGEAGTLGSVDTGLSAPSVDTSPVATPQAMQVEADISSPSSEGGSTAGLNVSGEEGVVSLPGTAQPSEPGLETTPTQVDAPLATPAAPTPETVTAPSAGPTETAPEISAPSDPALETDLAASATAPALEPAPATAESAEAPVAADGPGRIVAPDLSVDAPNLPTTADASISAPSFGAIASNAAEDSLPNIGAGPETPAEVEAAPALLRYAAPFEPENDTPRLAIVLIDDGVAALDGLADLPLPVAVAVDPLDDGAAGRMAALRAAGVEVLVLTPLPKGAAPADVEVAFQSYFTAVPQAVAVMDLPQAVLQESRPRAVQVVEILKETGHGLVTYNKGLNAALRIAEREGVAAAKLSRVFDDGSTDAGGMRRALNQGVFRSGQEKAAVLVGQLRPEALAVLAEWSFGSRARQVTLAPVSAVLRGD</sequence>
<feature type="region of interest" description="Disordered" evidence="1">
    <location>
        <begin position="1"/>
        <end position="193"/>
    </location>
</feature>